<dbReference type="Proteomes" id="UP000183287">
    <property type="component" value="Unassembled WGS sequence"/>
</dbReference>
<dbReference type="InterPro" id="IPR009057">
    <property type="entry name" value="Homeodomain-like_sf"/>
</dbReference>
<dbReference type="SUPFAM" id="SSF46689">
    <property type="entry name" value="Homeodomain-like"/>
    <property type="match status" value="1"/>
</dbReference>
<reference evidence="3" key="1">
    <citation type="submission" date="2016-10" db="EMBL/GenBank/DDBJ databases">
        <authorList>
            <person name="Varghese N."/>
            <person name="Submissions S."/>
        </authorList>
    </citation>
    <scope>NUCLEOTIDE SEQUENCE [LARGE SCALE GENOMIC DNA]</scope>
    <source>
        <strain evidence="3">Nm44</strain>
    </source>
</reference>
<evidence type="ECO:0000313" key="2">
    <source>
        <dbReference type="EMBL" id="SFM85569.1"/>
    </source>
</evidence>
<accession>A0A1I4U995</accession>
<dbReference type="EMBL" id="FOUB01000061">
    <property type="protein sequence ID" value="SFM85569.1"/>
    <property type="molecule type" value="Genomic_DNA"/>
</dbReference>
<dbReference type="InterPro" id="IPR002622">
    <property type="entry name" value="Transposase_14"/>
</dbReference>
<feature type="domain" description="Transposase Synechocystis PCC 6803" evidence="1">
    <location>
        <begin position="1"/>
        <end position="83"/>
    </location>
</feature>
<dbReference type="RefSeq" id="WP_256212146.1">
    <property type="nucleotide sequence ID" value="NZ_FOUB01000061.1"/>
</dbReference>
<evidence type="ECO:0000259" key="1">
    <source>
        <dbReference type="Pfam" id="PF01710"/>
    </source>
</evidence>
<keyword evidence="3" id="KW-1185">Reference proteome</keyword>
<gene>
    <name evidence="2" type="ORF">SAMN05421863_106122</name>
</gene>
<proteinExistence type="predicted"/>
<dbReference type="AlphaFoldDB" id="A0A1I4U995"/>
<dbReference type="STRING" id="44574.AAW31_03550"/>
<organism evidence="2 3">
    <name type="scientific">Nitrosomonas communis</name>
    <dbReference type="NCBI Taxonomy" id="44574"/>
    <lineage>
        <taxon>Bacteria</taxon>
        <taxon>Pseudomonadati</taxon>
        <taxon>Pseudomonadota</taxon>
        <taxon>Betaproteobacteria</taxon>
        <taxon>Nitrosomonadales</taxon>
        <taxon>Nitrosomonadaceae</taxon>
        <taxon>Nitrosomonas</taxon>
    </lineage>
</organism>
<evidence type="ECO:0000313" key="3">
    <source>
        <dbReference type="Proteomes" id="UP000183287"/>
    </source>
</evidence>
<protein>
    <submittedName>
        <fullName evidence="2">Transposase</fullName>
    </submittedName>
</protein>
<sequence>MTYPISFRRKVLSVREKENLSIAQVAKRFCVGVASVTRWIKTPDPKTTRNKPATKIDMEILAQDIKNYADAYQHERTKGLGVSV</sequence>
<name>A0A1I4U995_9PROT</name>
<dbReference type="Pfam" id="PF01710">
    <property type="entry name" value="HTH_Tnp_IS630"/>
    <property type="match status" value="1"/>
</dbReference>